<dbReference type="SUPFAM" id="SSF48452">
    <property type="entry name" value="TPR-like"/>
    <property type="match status" value="1"/>
</dbReference>
<gene>
    <name evidence="3" type="ORF">HP438_16380</name>
</gene>
<dbReference type="PROSITE" id="PS51257">
    <property type="entry name" value="PROKAR_LIPOPROTEIN"/>
    <property type="match status" value="1"/>
</dbReference>
<sequence length="459" mass="48112">MMTMFRTLLSCSVGALIVGGALTGCTASGPRSARLSARMTPSKSTAALADQTRRVLAQRDGDAAAALAERLVAADPKDAGYRSLLGQSYLQAGRFASARQAFTDALQLNPADGRSALNLALAMIAGGNGAGARMLLDDHAAVIPAADLGLALALAGAPGDGVRLLTTAAREPGASVKTRQNLALALALAGQWDMARMAASADMSPADVEVRMREWANFTANASPADMVSFLLGVKQTIDTGQPIALALNAAPSAAVVQDMVQALPQPAGPAAIEAEPAVAEPATSRIVFAARREVVQPLLMTSERPPLRTAHMAPSSMLMARRDDDTRVSQQVRAQRIAAGPVSAPALLRRAEDRRAVMRRGGDWNVQIGAFGRADGAQKAWARLTHRFDGLSGYTPQSGTVRLSGERLYRLSVGGLSRSDADMLCHRYRAAGGACFVRRQADDQMAQWARPGIGLASL</sequence>
<dbReference type="InterPro" id="IPR011990">
    <property type="entry name" value="TPR-like_helical_dom_sf"/>
</dbReference>
<dbReference type="AlphaFoldDB" id="A0A7Y6EIV3"/>
<dbReference type="SUPFAM" id="SSF110997">
    <property type="entry name" value="Sporulation related repeat"/>
    <property type="match status" value="1"/>
</dbReference>
<dbReference type="PROSITE" id="PS50005">
    <property type="entry name" value="TPR"/>
    <property type="match status" value="1"/>
</dbReference>
<feature type="domain" description="SPOR" evidence="2">
    <location>
        <begin position="359"/>
        <end position="442"/>
    </location>
</feature>
<dbReference type="Pfam" id="PF05036">
    <property type="entry name" value="SPOR"/>
    <property type="match status" value="1"/>
</dbReference>
<keyword evidence="4" id="KW-1185">Reference proteome</keyword>
<protein>
    <submittedName>
        <fullName evidence="3">Tetratricopeptide repeat protein</fullName>
    </submittedName>
</protein>
<evidence type="ECO:0000259" key="2">
    <source>
        <dbReference type="PROSITE" id="PS51724"/>
    </source>
</evidence>
<feature type="repeat" description="TPR" evidence="1">
    <location>
        <begin position="79"/>
        <end position="112"/>
    </location>
</feature>
<dbReference type="EMBL" id="JABMCH010000070">
    <property type="protein sequence ID" value="NUU48547.1"/>
    <property type="molecule type" value="Genomic_DNA"/>
</dbReference>
<evidence type="ECO:0000313" key="3">
    <source>
        <dbReference type="EMBL" id="NUU48547.1"/>
    </source>
</evidence>
<organism evidence="3 4">
    <name type="scientific">Sphingomonas zeae</name>
    <dbReference type="NCBI Taxonomy" id="1646122"/>
    <lineage>
        <taxon>Bacteria</taxon>
        <taxon>Pseudomonadati</taxon>
        <taxon>Pseudomonadota</taxon>
        <taxon>Alphaproteobacteria</taxon>
        <taxon>Sphingomonadales</taxon>
        <taxon>Sphingomonadaceae</taxon>
        <taxon>Sphingomonas</taxon>
    </lineage>
</organism>
<dbReference type="RefSeq" id="WP_415640755.1">
    <property type="nucleotide sequence ID" value="NZ_CBCRYR010000029.1"/>
</dbReference>
<reference evidence="3 4" key="1">
    <citation type="submission" date="2020-05" db="EMBL/GenBank/DDBJ databases">
        <title>Genome Sequencing of Type Strains.</title>
        <authorList>
            <person name="Lemaire J.F."/>
            <person name="Inderbitzin P."/>
            <person name="Gregorio O.A."/>
            <person name="Collins S.B."/>
            <person name="Wespe N."/>
            <person name="Knight-Connoni V."/>
        </authorList>
    </citation>
    <scope>NUCLEOTIDE SEQUENCE [LARGE SCALE GENOMIC DNA]</scope>
    <source>
        <strain evidence="3 4">DSM 100049</strain>
    </source>
</reference>
<dbReference type="Gene3D" id="1.25.40.10">
    <property type="entry name" value="Tetratricopeptide repeat domain"/>
    <property type="match status" value="1"/>
</dbReference>
<dbReference type="InterPro" id="IPR036680">
    <property type="entry name" value="SPOR-like_sf"/>
</dbReference>
<dbReference type="InterPro" id="IPR019734">
    <property type="entry name" value="TPR_rpt"/>
</dbReference>
<dbReference type="SMART" id="SM00028">
    <property type="entry name" value="TPR"/>
    <property type="match status" value="1"/>
</dbReference>
<evidence type="ECO:0000256" key="1">
    <source>
        <dbReference type="PROSITE-ProRule" id="PRU00339"/>
    </source>
</evidence>
<comment type="caution">
    <text evidence="3">The sequence shown here is derived from an EMBL/GenBank/DDBJ whole genome shotgun (WGS) entry which is preliminary data.</text>
</comment>
<dbReference type="Proteomes" id="UP000536441">
    <property type="component" value="Unassembled WGS sequence"/>
</dbReference>
<evidence type="ECO:0000313" key="4">
    <source>
        <dbReference type="Proteomes" id="UP000536441"/>
    </source>
</evidence>
<keyword evidence="1" id="KW-0802">TPR repeat</keyword>
<dbReference type="GO" id="GO:0042834">
    <property type="term" value="F:peptidoglycan binding"/>
    <property type="evidence" value="ECO:0007669"/>
    <property type="project" value="InterPro"/>
</dbReference>
<accession>A0A7Y6EIV3</accession>
<dbReference type="InterPro" id="IPR007730">
    <property type="entry name" value="SPOR-like_dom"/>
</dbReference>
<name>A0A7Y6EIV3_9SPHN</name>
<dbReference type="Pfam" id="PF13432">
    <property type="entry name" value="TPR_16"/>
    <property type="match status" value="1"/>
</dbReference>
<dbReference type="PROSITE" id="PS51724">
    <property type="entry name" value="SPOR"/>
    <property type="match status" value="1"/>
</dbReference>
<proteinExistence type="predicted"/>
<dbReference type="Gene3D" id="3.30.70.1070">
    <property type="entry name" value="Sporulation related repeat"/>
    <property type="match status" value="1"/>
</dbReference>